<sequence>MLEPDQGLTRPAGRVRASVCEGDAYKLFHYRYGDDVVLTSTEATDFFWVSIPCSLRRQADGWARIDVVDGESRLAAPGREDPMRVAGGQDRLGLALPHQRLQDFADNVLQDPSDVAHGVGETFDLRVPSHRAIGWLIAQMVEEDAADADFVTDQSRVEAYLDAIVATILIQCRRSSEPPAQQAPRDVALVTAYMVAHLDEPIRLRDLVAVAQVSARTLSAHFTAEIGMAPMAYLSDLRLRHARALLEGGAAASVTAAALASGLTHLGRFSQRYAARFGEVPSATLARATGH</sequence>
<organism evidence="5">
    <name type="scientific">Gymnodinialimonas phycosphaerae</name>
    <dbReference type="NCBI Taxonomy" id="2841589"/>
    <lineage>
        <taxon>Bacteria</taxon>
        <taxon>Pseudomonadati</taxon>
        <taxon>Pseudomonadota</taxon>
        <taxon>Alphaproteobacteria</taxon>
        <taxon>Rhodobacterales</taxon>
        <taxon>Paracoccaceae</taxon>
        <taxon>Gymnodinialimonas</taxon>
    </lineage>
</organism>
<evidence type="ECO:0000256" key="1">
    <source>
        <dbReference type="ARBA" id="ARBA00023015"/>
    </source>
</evidence>
<protein>
    <submittedName>
        <fullName evidence="5">AraC family transcriptional regulator</fullName>
    </submittedName>
</protein>
<proteinExistence type="predicted"/>
<keyword evidence="1" id="KW-0805">Transcription regulation</keyword>
<dbReference type="GO" id="GO:0043565">
    <property type="term" value="F:sequence-specific DNA binding"/>
    <property type="evidence" value="ECO:0007669"/>
    <property type="project" value="InterPro"/>
</dbReference>
<dbReference type="Proteomes" id="UP000693972">
    <property type="component" value="Unassembled WGS sequence"/>
</dbReference>
<dbReference type="InterPro" id="IPR009057">
    <property type="entry name" value="Homeodomain-like_sf"/>
</dbReference>
<dbReference type="InterPro" id="IPR018060">
    <property type="entry name" value="HTH_AraC"/>
</dbReference>
<dbReference type="GO" id="GO:0003700">
    <property type="term" value="F:DNA-binding transcription factor activity"/>
    <property type="evidence" value="ECO:0007669"/>
    <property type="project" value="InterPro"/>
</dbReference>
<evidence type="ECO:0000259" key="4">
    <source>
        <dbReference type="PROSITE" id="PS01124"/>
    </source>
</evidence>
<keyword evidence="3" id="KW-0804">Transcription</keyword>
<dbReference type="InterPro" id="IPR050204">
    <property type="entry name" value="AraC_XylS_family_regulators"/>
</dbReference>
<dbReference type="SMART" id="SM00342">
    <property type="entry name" value="HTH_ARAC"/>
    <property type="match status" value="1"/>
</dbReference>
<dbReference type="SUPFAM" id="SSF46689">
    <property type="entry name" value="Homeodomain-like"/>
    <property type="match status" value="1"/>
</dbReference>
<dbReference type="AlphaFoldDB" id="A0A975TZ44"/>
<name>A0A975TZ44_9RHOB</name>
<feature type="domain" description="HTH araC/xylS-type" evidence="4">
    <location>
        <begin position="188"/>
        <end position="287"/>
    </location>
</feature>
<reference evidence="5 6" key="1">
    <citation type="submission" date="2021-07" db="EMBL/GenBank/DDBJ databases">
        <title>Karlodiniumbacter phycospheric gen. nov., sp. nov., a phycosphere bacterium isolated from karlodinium veneficum.</title>
        <authorList>
            <person name="Peng Y."/>
            <person name="Jiang L."/>
            <person name="Lee J."/>
        </authorList>
    </citation>
    <scope>NUCLEOTIDE SEQUENCE</scope>
    <source>
        <strain evidence="5 6">N5</strain>
    </source>
</reference>
<accession>A0A975TZ44</accession>
<keyword evidence="6" id="KW-1185">Reference proteome</keyword>
<evidence type="ECO:0000256" key="2">
    <source>
        <dbReference type="ARBA" id="ARBA00023125"/>
    </source>
</evidence>
<evidence type="ECO:0000313" key="6">
    <source>
        <dbReference type="Proteomes" id="UP000693972"/>
    </source>
</evidence>
<dbReference type="EMBL" id="CP078073">
    <property type="protein sequence ID" value="QXL90150.1"/>
    <property type="molecule type" value="Genomic_DNA"/>
</dbReference>
<evidence type="ECO:0000256" key="3">
    <source>
        <dbReference type="ARBA" id="ARBA00023163"/>
    </source>
</evidence>
<dbReference type="PANTHER" id="PTHR46796">
    <property type="entry name" value="HTH-TYPE TRANSCRIPTIONAL ACTIVATOR RHAS-RELATED"/>
    <property type="match status" value="1"/>
</dbReference>
<keyword evidence="2" id="KW-0238">DNA-binding</keyword>
<dbReference type="PROSITE" id="PS01124">
    <property type="entry name" value="HTH_ARAC_FAMILY_2"/>
    <property type="match status" value="1"/>
</dbReference>
<dbReference type="Pfam" id="PF12833">
    <property type="entry name" value="HTH_18"/>
    <property type="match status" value="1"/>
</dbReference>
<dbReference type="EMBL" id="JAIMBW010000001">
    <property type="protein sequence ID" value="MBY4895075.1"/>
    <property type="molecule type" value="Genomic_DNA"/>
</dbReference>
<gene>
    <name evidence="5" type="ORF">KUL25_20130</name>
</gene>
<evidence type="ECO:0000313" key="5">
    <source>
        <dbReference type="EMBL" id="QXL90150.1"/>
    </source>
</evidence>
<dbReference type="Gene3D" id="1.10.10.60">
    <property type="entry name" value="Homeodomain-like"/>
    <property type="match status" value="1"/>
</dbReference>